<gene>
    <name evidence="2" type="ORF">ACG0Z6_11740</name>
</gene>
<feature type="region of interest" description="Disordered" evidence="1">
    <location>
        <begin position="154"/>
        <end position="240"/>
    </location>
</feature>
<feature type="compositionally biased region" description="Basic and acidic residues" evidence="1">
    <location>
        <begin position="185"/>
        <end position="211"/>
    </location>
</feature>
<dbReference type="PANTHER" id="PTHR32305:SF15">
    <property type="entry name" value="PROTEIN RHSA-RELATED"/>
    <property type="match status" value="1"/>
</dbReference>
<organism evidence="2 3">
    <name type="scientific">Roseateles rivi</name>
    <dbReference type="NCBI Taxonomy" id="3299028"/>
    <lineage>
        <taxon>Bacteria</taxon>
        <taxon>Pseudomonadati</taxon>
        <taxon>Pseudomonadota</taxon>
        <taxon>Betaproteobacteria</taxon>
        <taxon>Burkholderiales</taxon>
        <taxon>Sphaerotilaceae</taxon>
        <taxon>Roseateles</taxon>
    </lineage>
</organism>
<dbReference type="Proteomes" id="UP001606099">
    <property type="component" value="Unassembled WGS sequence"/>
</dbReference>
<dbReference type="RefSeq" id="WP_394461589.1">
    <property type="nucleotide sequence ID" value="NZ_JBIGHZ010000004.1"/>
</dbReference>
<accession>A0ABW7FX37</accession>
<dbReference type="PANTHER" id="PTHR32305">
    <property type="match status" value="1"/>
</dbReference>
<reference evidence="2 3" key="1">
    <citation type="submission" date="2024-08" db="EMBL/GenBank/DDBJ databases">
        <authorList>
            <person name="Lu H."/>
        </authorList>
    </citation>
    <scope>NUCLEOTIDE SEQUENCE [LARGE SCALE GENOMIC DNA]</scope>
    <source>
        <strain evidence="2 3">BYS180W</strain>
    </source>
</reference>
<evidence type="ECO:0000256" key="1">
    <source>
        <dbReference type="SAM" id="MobiDB-lite"/>
    </source>
</evidence>
<protein>
    <submittedName>
        <fullName evidence="2">RHS repeat-associated core domain-containing protein</fullName>
    </submittedName>
</protein>
<dbReference type="NCBIfam" id="TIGR03696">
    <property type="entry name" value="Rhs_assc_core"/>
    <property type="match status" value="1"/>
</dbReference>
<dbReference type="InterPro" id="IPR050708">
    <property type="entry name" value="T6SS_VgrG/RHS"/>
</dbReference>
<dbReference type="PRINTS" id="PR00394">
    <property type="entry name" value="RHSPROTEIN"/>
</dbReference>
<dbReference type="EMBL" id="JBIGHZ010000004">
    <property type="protein sequence ID" value="MFG6448905.1"/>
    <property type="molecule type" value="Genomic_DNA"/>
</dbReference>
<evidence type="ECO:0000313" key="2">
    <source>
        <dbReference type="EMBL" id="MFG6448905.1"/>
    </source>
</evidence>
<name>A0ABW7FX37_9BURK</name>
<proteinExistence type="predicted"/>
<comment type="caution">
    <text evidence="2">The sequence shown here is derived from an EMBL/GenBank/DDBJ whole genome shotgun (WGS) entry which is preliminary data.</text>
</comment>
<dbReference type="InterPro" id="IPR022385">
    <property type="entry name" value="Rhs_assc_core"/>
</dbReference>
<dbReference type="Gene3D" id="2.180.10.10">
    <property type="entry name" value="RHS repeat-associated core"/>
    <property type="match status" value="1"/>
</dbReference>
<sequence>MNLNAPPSGKHRAANHAMRWRGGGSFGASTPNDNPSNLGALSHNLRFPGQVFDGETGWHYNVNRDYRPEAGRYGQSDSIGLAGGINTYAYVGGNPLSYVDPRGTNPLVLEGAGIGAEVGTAIFPVVGTVVGGLIGAGVTWWAADRLGNLIFNRPKNPPDIGPPGGFIQGPRRGRQYCPDGTPQTDFDRPHQDANYPHVHDCVNGGRDDHNGRPYSPWPAGDVPAEGPVSPVPRRASGAGG</sequence>
<evidence type="ECO:0000313" key="3">
    <source>
        <dbReference type="Proteomes" id="UP001606099"/>
    </source>
</evidence>
<keyword evidence="3" id="KW-1185">Reference proteome</keyword>